<dbReference type="AlphaFoldDB" id="A0A4P7PQE8"/>
<dbReference type="RefSeq" id="WP_136151012.1">
    <property type="nucleotide sequence ID" value="NZ_CP038810.1"/>
</dbReference>
<reference evidence="2 3" key="1">
    <citation type="submission" date="2019-04" db="EMBL/GenBank/DDBJ databases">
        <title>Flavobacterium sp. GS03.</title>
        <authorList>
            <person name="Kim H."/>
        </authorList>
    </citation>
    <scope>NUCLEOTIDE SEQUENCE [LARGE SCALE GENOMIC DNA]</scope>
    <source>
        <strain evidence="2 3">GS03</strain>
    </source>
</reference>
<feature type="signal peptide" evidence="1">
    <location>
        <begin position="1"/>
        <end position="18"/>
    </location>
</feature>
<organism evidence="2 3">
    <name type="scientific">Flavobacterium sangjuense</name>
    <dbReference type="NCBI Taxonomy" id="2518177"/>
    <lineage>
        <taxon>Bacteria</taxon>
        <taxon>Pseudomonadati</taxon>
        <taxon>Bacteroidota</taxon>
        <taxon>Flavobacteriia</taxon>
        <taxon>Flavobacteriales</taxon>
        <taxon>Flavobacteriaceae</taxon>
        <taxon>Flavobacterium</taxon>
    </lineage>
</organism>
<proteinExistence type="predicted"/>
<keyword evidence="1" id="KW-0732">Signal</keyword>
<accession>A0A4P7PQE8</accession>
<keyword evidence="3" id="KW-1185">Reference proteome</keyword>
<evidence type="ECO:0000313" key="3">
    <source>
        <dbReference type="Proteomes" id="UP000296862"/>
    </source>
</evidence>
<dbReference type="OrthoDB" id="1444942at2"/>
<dbReference type="KEGG" id="fsn:GS03_00522"/>
<evidence type="ECO:0000256" key="1">
    <source>
        <dbReference type="SAM" id="SignalP"/>
    </source>
</evidence>
<feature type="chain" id="PRO_5020618705" evidence="1">
    <location>
        <begin position="19"/>
        <end position="273"/>
    </location>
</feature>
<evidence type="ECO:0000313" key="2">
    <source>
        <dbReference type="EMBL" id="QBZ97037.1"/>
    </source>
</evidence>
<name>A0A4P7PQE8_9FLAO</name>
<protein>
    <submittedName>
        <fullName evidence="2">Uncharacterized protein</fullName>
    </submittedName>
</protein>
<dbReference type="EMBL" id="CP038810">
    <property type="protein sequence ID" value="QBZ97037.1"/>
    <property type="molecule type" value="Genomic_DNA"/>
</dbReference>
<sequence length="273" mass="31909">MIKKLSVILLLLSSYCYSQEVNTDIREYASFKQGTTYFIMSGDKKYNKIINDILIKYWTVNKFEMIKPNQVEKLTGDGSFFVDQVEYSFSRTAGTTGALNMAYGVTKLAMFKEYKKNTPKDVLSLVQLDKISPVEMLFSIQMMQSEINFVFDLNKKKDLDLKDYLDEVTERNIKRIQSKTLYVTRNDLKDDIDHEEGLKKIYNHKFIFTTTENIEKAIEDQNEDAVFIKVINYRNLKFVLFICAKNSELLYGRVMTGFNQNQVGPKFFKDINE</sequence>
<gene>
    <name evidence="2" type="ORF">GS03_00522</name>
</gene>
<dbReference type="Proteomes" id="UP000296862">
    <property type="component" value="Chromosome"/>
</dbReference>